<feature type="domain" description="PPM-type phosphatase" evidence="3">
    <location>
        <begin position="251"/>
        <end position="466"/>
    </location>
</feature>
<dbReference type="InterPro" id="IPR001932">
    <property type="entry name" value="PPM-type_phosphatase-like_dom"/>
</dbReference>
<keyword evidence="2" id="KW-0812">Transmembrane</keyword>
<dbReference type="GO" id="GO:0016791">
    <property type="term" value="F:phosphatase activity"/>
    <property type="evidence" value="ECO:0007669"/>
    <property type="project" value="TreeGrafter"/>
</dbReference>
<keyword evidence="1" id="KW-0378">Hydrolase</keyword>
<evidence type="ECO:0000256" key="2">
    <source>
        <dbReference type="SAM" id="Phobius"/>
    </source>
</evidence>
<feature type="transmembrane region" description="Helical" evidence="2">
    <location>
        <begin position="107"/>
        <end position="125"/>
    </location>
</feature>
<reference evidence="4 5" key="1">
    <citation type="journal article" date="2009" name="Appl. Environ. Microbiol.">
        <title>Three genomes from the phylum Acidobacteria provide insight into the lifestyles of these microorganisms in soils.</title>
        <authorList>
            <person name="Ward N.L."/>
            <person name="Challacombe J.F."/>
            <person name="Janssen P.H."/>
            <person name="Henrissat B."/>
            <person name="Coutinho P.M."/>
            <person name="Wu M."/>
            <person name="Xie G."/>
            <person name="Haft D.H."/>
            <person name="Sait M."/>
            <person name="Badger J."/>
            <person name="Barabote R.D."/>
            <person name="Bradley B."/>
            <person name="Brettin T.S."/>
            <person name="Brinkac L.M."/>
            <person name="Bruce D."/>
            <person name="Creasy T."/>
            <person name="Daugherty S.C."/>
            <person name="Davidsen T.M."/>
            <person name="DeBoy R.T."/>
            <person name="Detter J.C."/>
            <person name="Dodson R.J."/>
            <person name="Durkin A.S."/>
            <person name="Ganapathy A."/>
            <person name="Gwinn-Giglio M."/>
            <person name="Han C.S."/>
            <person name="Khouri H."/>
            <person name="Kiss H."/>
            <person name="Kothari S.P."/>
            <person name="Madupu R."/>
            <person name="Nelson K.E."/>
            <person name="Nelson W.C."/>
            <person name="Paulsen I."/>
            <person name="Penn K."/>
            <person name="Ren Q."/>
            <person name="Rosovitz M.J."/>
            <person name="Selengut J.D."/>
            <person name="Shrivastava S."/>
            <person name="Sullivan S.A."/>
            <person name="Tapia R."/>
            <person name="Thompson L.S."/>
            <person name="Watkins K.L."/>
            <person name="Yang Q."/>
            <person name="Yu C."/>
            <person name="Zafar N."/>
            <person name="Zhou L."/>
            <person name="Kuske C.R."/>
        </authorList>
    </citation>
    <scope>NUCLEOTIDE SEQUENCE [LARGE SCALE GENOMIC DNA]</scope>
    <source>
        <strain evidence="4 5">Ellin345</strain>
    </source>
</reference>
<dbReference type="SUPFAM" id="SSF81606">
    <property type="entry name" value="PP2C-like"/>
    <property type="match status" value="1"/>
</dbReference>
<dbReference type="EMBL" id="CP000360">
    <property type="protein sequence ID" value="ABF43657.1"/>
    <property type="molecule type" value="Genomic_DNA"/>
</dbReference>
<dbReference type="InterPro" id="IPR036457">
    <property type="entry name" value="PPM-type-like_dom_sf"/>
</dbReference>
<feature type="transmembrane region" description="Helical" evidence="2">
    <location>
        <begin position="168"/>
        <end position="185"/>
    </location>
</feature>
<name>Q1IHJ3_KORVE</name>
<feature type="transmembrane region" description="Helical" evidence="2">
    <location>
        <begin position="197"/>
        <end position="215"/>
    </location>
</feature>
<feature type="transmembrane region" description="Helical" evidence="2">
    <location>
        <begin position="81"/>
        <end position="100"/>
    </location>
</feature>
<proteinExistence type="predicted"/>
<dbReference type="KEGG" id="aba:Acid345_4657"/>
<dbReference type="SMART" id="SM00331">
    <property type="entry name" value="PP2C_SIG"/>
    <property type="match status" value="1"/>
</dbReference>
<keyword evidence="2" id="KW-1133">Transmembrane helix</keyword>
<dbReference type="InterPro" id="IPR052016">
    <property type="entry name" value="Bact_Sigma-Reg"/>
</dbReference>
<dbReference type="Pfam" id="PF07228">
    <property type="entry name" value="SpoIIE"/>
    <property type="match status" value="1"/>
</dbReference>
<dbReference type="OrthoDB" id="9763484at2"/>
<sequence length="467" mass="51063">MHSDTEIRAILSVDLVYFAIGVLILTVGLLSILQGVFSRPRQRITAFFGLIGTLYGSRLLLQLRIVPFVLGLSTYLDRQMWSAMNYVMPIAGIYIWTYFASPRSHKWFRIAAGCFGVFAVVGITHDLFTHSPWSYPKINGVLVIATSLLTAILLVADIRSRYIPLDGALRSAGIGFVVFQLTVVYDNLAAIGVVPSAWTEPFGFLVFLFAMGYAVQYRVSRDHNRMVTMQAEMDQARRIQMSILPAGPPATPHFQIAAKYEPMTSVAGDLYDFLPLSGDRIGLFIADVSGHGLPAALVASMLKTALSIESRVTTRPAELLAELNRAFCGQSHGQYITAAFAVLDPQAQSLSYAAAGHPPLLLWRSSSGTLDAVEQNGLPLGILPIAEYSEVTVPFARGDRLAMYTDGIVESENVAEEEFGSERLSAILKDSNGSAGELLGTVITAVERWRGQREQSDDLTLLIVEHV</sequence>
<dbReference type="HOGENOM" id="CLU_578446_0_0_0"/>
<dbReference type="RefSeq" id="WP_011525454.1">
    <property type="nucleotide sequence ID" value="NC_008009.1"/>
</dbReference>
<dbReference type="AlphaFoldDB" id="Q1IHJ3"/>
<keyword evidence="5" id="KW-1185">Reference proteome</keyword>
<evidence type="ECO:0000313" key="5">
    <source>
        <dbReference type="Proteomes" id="UP000002432"/>
    </source>
</evidence>
<evidence type="ECO:0000256" key="1">
    <source>
        <dbReference type="ARBA" id="ARBA00022801"/>
    </source>
</evidence>
<evidence type="ECO:0000313" key="4">
    <source>
        <dbReference type="EMBL" id="ABF43657.1"/>
    </source>
</evidence>
<dbReference type="Proteomes" id="UP000002432">
    <property type="component" value="Chromosome"/>
</dbReference>
<protein>
    <submittedName>
        <fullName evidence="4">Serine phosphatase</fullName>
    </submittedName>
</protein>
<feature type="transmembrane region" description="Helical" evidence="2">
    <location>
        <begin position="44"/>
        <end position="61"/>
    </location>
</feature>
<accession>Q1IHJ3</accession>
<dbReference type="eggNOG" id="COG2208">
    <property type="taxonomic scope" value="Bacteria"/>
</dbReference>
<dbReference type="STRING" id="204669.Acid345_4657"/>
<gene>
    <name evidence="4" type="ordered locus">Acid345_4657</name>
</gene>
<evidence type="ECO:0000259" key="3">
    <source>
        <dbReference type="SMART" id="SM00331"/>
    </source>
</evidence>
<organism evidence="4 5">
    <name type="scientific">Koribacter versatilis (strain Ellin345)</name>
    <dbReference type="NCBI Taxonomy" id="204669"/>
    <lineage>
        <taxon>Bacteria</taxon>
        <taxon>Pseudomonadati</taxon>
        <taxon>Acidobacteriota</taxon>
        <taxon>Terriglobia</taxon>
        <taxon>Terriglobales</taxon>
        <taxon>Candidatus Korobacteraceae</taxon>
        <taxon>Candidatus Korobacter</taxon>
    </lineage>
</organism>
<dbReference type="EnsemblBacteria" id="ABF43657">
    <property type="protein sequence ID" value="ABF43657"/>
    <property type="gene ID" value="Acid345_4657"/>
</dbReference>
<keyword evidence="2" id="KW-0472">Membrane</keyword>
<dbReference type="PANTHER" id="PTHR43156:SF2">
    <property type="entry name" value="STAGE II SPORULATION PROTEIN E"/>
    <property type="match status" value="1"/>
</dbReference>
<dbReference type="Gene3D" id="3.60.40.10">
    <property type="entry name" value="PPM-type phosphatase domain"/>
    <property type="match status" value="1"/>
</dbReference>
<dbReference type="PANTHER" id="PTHR43156">
    <property type="entry name" value="STAGE II SPORULATION PROTEIN E-RELATED"/>
    <property type="match status" value="1"/>
</dbReference>
<feature type="transmembrane region" description="Helical" evidence="2">
    <location>
        <begin position="137"/>
        <end position="156"/>
    </location>
</feature>
<feature type="transmembrane region" description="Helical" evidence="2">
    <location>
        <begin position="15"/>
        <end position="37"/>
    </location>
</feature>